<feature type="transmembrane region" description="Helical" evidence="5">
    <location>
        <begin position="163"/>
        <end position="181"/>
    </location>
</feature>
<dbReference type="AlphaFoldDB" id="A0A3S0WXY9"/>
<keyword evidence="4 5" id="KW-0472">Membrane</keyword>
<dbReference type="Gene3D" id="1.20.1250.20">
    <property type="entry name" value="MFS general substrate transporter like domains"/>
    <property type="match status" value="2"/>
</dbReference>
<feature type="transmembrane region" description="Helical" evidence="5">
    <location>
        <begin position="202"/>
        <end position="221"/>
    </location>
</feature>
<dbReference type="PROSITE" id="PS50850">
    <property type="entry name" value="MFS"/>
    <property type="match status" value="1"/>
</dbReference>
<dbReference type="SUPFAM" id="SSF103473">
    <property type="entry name" value="MFS general substrate transporter"/>
    <property type="match status" value="1"/>
</dbReference>
<dbReference type="PROSITE" id="PS51257">
    <property type="entry name" value="PROKAR_LIPOPROTEIN"/>
    <property type="match status" value="1"/>
</dbReference>
<feature type="transmembrane region" description="Helical" evidence="5">
    <location>
        <begin position="76"/>
        <end position="94"/>
    </location>
</feature>
<keyword evidence="3 5" id="KW-1133">Transmembrane helix</keyword>
<keyword evidence="8" id="KW-1185">Reference proteome</keyword>
<dbReference type="InterPro" id="IPR051788">
    <property type="entry name" value="MFS_Transporter"/>
</dbReference>
<organism evidence="7 8">
    <name type="scientific">Azospirillum doebereinerae</name>
    <dbReference type="NCBI Taxonomy" id="92933"/>
    <lineage>
        <taxon>Bacteria</taxon>
        <taxon>Pseudomonadati</taxon>
        <taxon>Pseudomonadota</taxon>
        <taxon>Alphaproteobacteria</taxon>
        <taxon>Rhodospirillales</taxon>
        <taxon>Azospirillaceae</taxon>
        <taxon>Azospirillum</taxon>
    </lineage>
</organism>
<dbReference type="Proteomes" id="UP000280346">
    <property type="component" value="Unassembled WGS sequence"/>
</dbReference>
<feature type="transmembrane region" description="Helical" evidence="5">
    <location>
        <begin position="12"/>
        <end position="32"/>
    </location>
</feature>
<sequence length="378" mass="37244">MTGSANRPATRLATRLSFLVAGFGMACWAPLVPFAKARLGVEDAQLGVLLLCLGVGSLAAMPVTGALTGRLGCRPMILLGGVGLCVALPLLTLASSAPGLAAALLLFGASLGMIDVAMNIHAVAVERESGTPLMSGFHGLFSVGGFAGAGGMTLLLSAGLAPFPATVAAALLGFALLAVAGPRLLAAKPDSAGGGFARPRGIVLLLASLAALVFLAEGAILDWSALLLTERGLVGAGGGGIGYMVFSVAMTVGRLLGDRVVSRFGGPQVLAGGGAVTIAGFAVLLLSPSAVPAIGGFLLIGLGASNIVPVLFSATGRQTAMPASLAVAAMTTVGYAGILVGPAIMGFVAQGVGLYGAFWLLAALIGVVPLAARHVRTV</sequence>
<evidence type="ECO:0000313" key="8">
    <source>
        <dbReference type="Proteomes" id="UP000280346"/>
    </source>
</evidence>
<evidence type="ECO:0000256" key="1">
    <source>
        <dbReference type="ARBA" id="ARBA00004141"/>
    </source>
</evidence>
<dbReference type="OrthoDB" id="9810941at2"/>
<dbReference type="PANTHER" id="PTHR23514">
    <property type="entry name" value="BYPASS OF STOP CODON PROTEIN 6"/>
    <property type="match status" value="1"/>
</dbReference>
<dbReference type="CDD" id="cd17393">
    <property type="entry name" value="MFS_MosC_like"/>
    <property type="match status" value="1"/>
</dbReference>
<feature type="transmembrane region" description="Helical" evidence="5">
    <location>
        <begin position="44"/>
        <end position="64"/>
    </location>
</feature>
<dbReference type="GO" id="GO:0022857">
    <property type="term" value="F:transmembrane transporter activity"/>
    <property type="evidence" value="ECO:0007669"/>
    <property type="project" value="InterPro"/>
</dbReference>
<evidence type="ECO:0000256" key="4">
    <source>
        <dbReference type="ARBA" id="ARBA00023136"/>
    </source>
</evidence>
<feature type="domain" description="Major facilitator superfamily (MFS) profile" evidence="6">
    <location>
        <begin position="203"/>
        <end position="378"/>
    </location>
</feature>
<dbReference type="InterPro" id="IPR020846">
    <property type="entry name" value="MFS_dom"/>
</dbReference>
<reference evidence="7 8" key="1">
    <citation type="submission" date="2018-12" db="EMBL/GenBank/DDBJ databases">
        <authorList>
            <person name="Yang Y."/>
        </authorList>
    </citation>
    <scope>NUCLEOTIDE SEQUENCE [LARGE SCALE GENOMIC DNA]</scope>
    <source>
        <strain evidence="7 8">GSF71</strain>
    </source>
</reference>
<comment type="caution">
    <text evidence="7">The sequence shown here is derived from an EMBL/GenBank/DDBJ whole genome shotgun (WGS) entry which is preliminary data.</text>
</comment>
<dbReference type="RefSeq" id="WP_126993751.1">
    <property type="nucleotide sequence ID" value="NZ_JBNPXW010000001.1"/>
</dbReference>
<accession>A0A3S0WXY9</accession>
<keyword evidence="2 5" id="KW-0812">Transmembrane</keyword>
<feature type="transmembrane region" description="Helical" evidence="5">
    <location>
        <begin position="293"/>
        <end position="312"/>
    </location>
</feature>
<feature type="transmembrane region" description="Helical" evidence="5">
    <location>
        <begin position="324"/>
        <end position="348"/>
    </location>
</feature>
<dbReference type="InterPro" id="IPR036259">
    <property type="entry name" value="MFS_trans_sf"/>
</dbReference>
<name>A0A3S0WXY9_9PROT</name>
<dbReference type="GO" id="GO:0016020">
    <property type="term" value="C:membrane"/>
    <property type="evidence" value="ECO:0007669"/>
    <property type="project" value="UniProtKB-SubCell"/>
</dbReference>
<feature type="transmembrane region" description="Helical" evidence="5">
    <location>
        <begin position="233"/>
        <end position="257"/>
    </location>
</feature>
<evidence type="ECO:0000256" key="5">
    <source>
        <dbReference type="SAM" id="Phobius"/>
    </source>
</evidence>
<comment type="subcellular location">
    <subcellularLocation>
        <location evidence="1">Membrane</location>
        <topology evidence="1">Multi-pass membrane protein</topology>
    </subcellularLocation>
</comment>
<evidence type="ECO:0000259" key="6">
    <source>
        <dbReference type="PROSITE" id="PS50850"/>
    </source>
</evidence>
<feature type="transmembrane region" description="Helical" evidence="5">
    <location>
        <begin position="269"/>
        <end position="287"/>
    </location>
</feature>
<proteinExistence type="predicted"/>
<dbReference type="Pfam" id="PF07690">
    <property type="entry name" value="MFS_1"/>
    <property type="match status" value="1"/>
</dbReference>
<gene>
    <name evidence="7" type="ORF">EJ913_00405</name>
</gene>
<dbReference type="InterPro" id="IPR011701">
    <property type="entry name" value="MFS"/>
</dbReference>
<protein>
    <submittedName>
        <fullName evidence="7">MFS transporter</fullName>
    </submittedName>
</protein>
<evidence type="ECO:0000256" key="3">
    <source>
        <dbReference type="ARBA" id="ARBA00022989"/>
    </source>
</evidence>
<evidence type="ECO:0000313" key="7">
    <source>
        <dbReference type="EMBL" id="RUQ75617.1"/>
    </source>
</evidence>
<dbReference type="PANTHER" id="PTHR23514:SF13">
    <property type="entry name" value="INNER MEMBRANE PROTEIN YBJJ"/>
    <property type="match status" value="1"/>
</dbReference>
<dbReference type="EMBL" id="RZIJ01000001">
    <property type="protein sequence ID" value="RUQ75617.1"/>
    <property type="molecule type" value="Genomic_DNA"/>
</dbReference>
<feature type="transmembrane region" description="Helical" evidence="5">
    <location>
        <begin position="100"/>
        <end position="125"/>
    </location>
</feature>
<feature type="transmembrane region" description="Helical" evidence="5">
    <location>
        <begin position="137"/>
        <end position="157"/>
    </location>
</feature>
<evidence type="ECO:0000256" key="2">
    <source>
        <dbReference type="ARBA" id="ARBA00022692"/>
    </source>
</evidence>
<feature type="transmembrane region" description="Helical" evidence="5">
    <location>
        <begin position="354"/>
        <end position="372"/>
    </location>
</feature>